<keyword evidence="2" id="KW-1185">Reference proteome</keyword>
<reference evidence="3" key="1">
    <citation type="submission" date="2016-11" db="UniProtKB">
        <authorList>
            <consortium name="WormBaseParasite"/>
        </authorList>
    </citation>
    <scope>IDENTIFICATION</scope>
</reference>
<feature type="signal peptide" evidence="1">
    <location>
        <begin position="1"/>
        <end position="19"/>
    </location>
</feature>
<sequence>MFFKINIFLLFLLFQTSLTFIPCTPKNEECDGDTLCCGGLTCKTWNTDGSSHCKPGVCVAKGGNCLTKENNCCFGLICSSKQQTCDKCIKEGSVCGGIANFKCCERLTCEGNKMYGQFYGHCKKPIKKE</sequence>
<name>A0A1I8BFL1_MELHA</name>
<proteinExistence type="predicted"/>
<feature type="chain" id="PRO_5009315792" evidence="1">
    <location>
        <begin position="20"/>
        <end position="129"/>
    </location>
</feature>
<dbReference type="Proteomes" id="UP000095281">
    <property type="component" value="Unplaced"/>
</dbReference>
<evidence type="ECO:0000313" key="2">
    <source>
        <dbReference type="Proteomes" id="UP000095281"/>
    </source>
</evidence>
<keyword evidence="1" id="KW-0732">Signal</keyword>
<accession>A0A1I8BFL1</accession>
<evidence type="ECO:0000256" key="1">
    <source>
        <dbReference type="SAM" id="SignalP"/>
    </source>
</evidence>
<organism evidence="2 3">
    <name type="scientific">Meloidogyne hapla</name>
    <name type="common">Root-knot nematode worm</name>
    <dbReference type="NCBI Taxonomy" id="6305"/>
    <lineage>
        <taxon>Eukaryota</taxon>
        <taxon>Metazoa</taxon>
        <taxon>Ecdysozoa</taxon>
        <taxon>Nematoda</taxon>
        <taxon>Chromadorea</taxon>
        <taxon>Rhabditida</taxon>
        <taxon>Tylenchina</taxon>
        <taxon>Tylenchomorpha</taxon>
        <taxon>Tylenchoidea</taxon>
        <taxon>Meloidogynidae</taxon>
        <taxon>Meloidogyninae</taxon>
        <taxon>Meloidogyne</taxon>
    </lineage>
</organism>
<dbReference type="WBParaSite" id="MhA1_Contig2190.frz3.gene2">
    <property type="protein sequence ID" value="MhA1_Contig2190.frz3.gene2"/>
    <property type="gene ID" value="MhA1_Contig2190.frz3.gene2"/>
</dbReference>
<evidence type="ECO:0000313" key="3">
    <source>
        <dbReference type="WBParaSite" id="MhA1_Contig2190.frz3.gene2"/>
    </source>
</evidence>
<dbReference type="AlphaFoldDB" id="A0A1I8BFL1"/>
<protein>
    <submittedName>
        <fullName evidence="3">Uncharacterized protein</fullName>
    </submittedName>
</protein>